<dbReference type="PIRSF" id="PIRSF020269">
    <property type="entry name" value="DUF1121"/>
    <property type="match status" value="1"/>
</dbReference>
<proteinExistence type="predicted"/>
<dbReference type="InterPro" id="IPR009501">
    <property type="entry name" value="UCP020269"/>
</dbReference>
<dbReference type="PANTHER" id="PTHR36179:SF2">
    <property type="entry name" value="LUD DOMAIN-CONTAINING PROTEIN"/>
    <property type="match status" value="1"/>
</dbReference>
<dbReference type="RefSeq" id="WP_129350091.1">
    <property type="nucleotide sequence ID" value="NZ_CP026538.1"/>
</dbReference>
<dbReference type="OrthoDB" id="9809147at2"/>
<evidence type="ECO:0000313" key="3">
    <source>
        <dbReference type="Proteomes" id="UP000293296"/>
    </source>
</evidence>
<dbReference type="Gene3D" id="3.40.50.10420">
    <property type="entry name" value="NagB/RpiA/CoA transferase-like"/>
    <property type="match status" value="1"/>
</dbReference>
<evidence type="ECO:0000313" key="2">
    <source>
        <dbReference type="EMBL" id="QAZ66623.1"/>
    </source>
</evidence>
<dbReference type="AlphaFoldDB" id="A0A4P6HHM0"/>
<dbReference type="KEGG" id="dcb:C3Y92_04950"/>
<sequence length="217" mass="23321">MLAPVQAYFEKRLADTAKALSDNHFLVHVVADAEEAAQVVIGEVLPAAAPKVVSYGGSMTLAATGLPALLAARPELSIINTMDHAIPAEEMYERRRQALLADLFVTGSNAVTQDGKLVNLDMIGNRACAINFGPRHVVVLLGRNKIVPDVATGMARVKNYAAPVNAMRLSKNTPCVATSHCQDCGSPQRICNVWTITEKCFPRGRVTVVLINQDLGF</sequence>
<dbReference type="InterPro" id="IPR024185">
    <property type="entry name" value="FTHF_cligase-like_sf"/>
</dbReference>
<organism evidence="2 3">
    <name type="scientific">Solidesulfovibrio carbinolicus</name>
    <dbReference type="NCBI Taxonomy" id="296842"/>
    <lineage>
        <taxon>Bacteria</taxon>
        <taxon>Pseudomonadati</taxon>
        <taxon>Thermodesulfobacteriota</taxon>
        <taxon>Desulfovibrionia</taxon>
        <taxon>Desulfovibrionales</taxon>
        <taxon>Desulfovibrionaceae</taxon>
        <taxon>Solidesulfovibrio</taxon>
    </lineage>
</organism>
<reference evidence="2 3" key="1">
    <citation type="submission" date="2018-02" db="EMBL/GenBank/DDBJ databases">
        <title>Genome sequence of Desulfovibrio carbinolicus DSM 3852.</title>
        <authorList>
            <person name="Wilbanks E."/>
            <person name="Skennerton C.T."/>
            <person name="Orphan V.J."/>
        </authorList>
    </citation>
    <scope>NUCLEOTIDE SEQUENCE [LARGE SCALE GENOMIC DNA]</scope>
    <source>
        <strain evidence="2 3">DSM 3852</strain>
    </source>
</reference>
<keyword evidence="3" id="KW-1185">Reference proteome</keyword>
<name>A0A4P6HHM0_9BACT</name>
<evidence type="ECO:0000259" key="1">
    <source>
        <dbReference type="Pfam" id="PF02589"/>
    </source>
</evidence>
<dbReference type="EMBL" id="CP026538">
    <property type="protein sequence ID" value="QAZ66623.1"/>
    <property type="molecule type" value="Genomic_DNA"/>
</dbReference>
<accession>A0A4P6HHM0</accession>
<feature type="domain" description="LUD" evidence="1">
    <location>
        <begin position="15"/>
        <end position="211"/>
    </location>
</feature>
<dbReference type="SUPFAM" id="SSF100950">
    <property type="entry name" value="NagB/RpiA/CoA transferase-like"/>
    <property type="match status" value="1"/>
</dbReference>
<dbReference type="InterPro" id="IPR003741">
    <property type="entry name" value="LUD_dom"/>
</dbReference>
<dbReference type="InterPro" id="IPR037171">
    <property type="entry name" value="NagB/RpiA_transferase-like"/>
</dbReference>
<dbReference type="Proteomes" id="UP000293296">
    <property type="component" value="Chromosome"/>
</dbReference>
<protein>
    <submittedName>
        <fullName evidence="2">Lactate utilization protein</fullName>
    </submittedName>
</protein>
<dbReference type="PANTHER" id="PTHR36179">
    <property type="entry name" value="LUD_DOM DOMAIN-CONTAINING PROTEIN"/>
    <property type="match status" value="1"/>
</dbReference>
<dbReference type="Pfam" id="PF02589">
    <property type="entry name" value="LUD_dom"/>
    <property type="match status" value="1"/>
</dbReference>
<gene>
    <name evidence="2" type="ORF">C3Y92_04950</name>
</gene>